<dbReference type="Proteomes" id="UP000254437">
    <property type="component" value="Unassembled WGS sequence"/>
</dbReference>
<evidence type="ECO:0000313" key="1">
    <source>
        <dbReference type="EMBL" id="STZ55543.1"/>
    </source>
</evidence>
<dbReference type="NCBIfam" id="TIGR00616">
    <property type="entry name" value="rect"/>
    <property type="match status" value="1"/>
</dbReference>
<dbReference type="AlphaFoldDB" id="A0A378T6L4"/>
<dbReference type="GO" id="GO:0006259">
    <property type="term" value="P:DNA metabolic process"/>
    <property type="evidence" value="ECO:0007669"/>
    <property type="project" value="InterPro"/>
</dbReference>
<protein>
    <submittedName>
        <fullName evidence="1">P33</fullName>
    </submittedName>
</protein>
<evidence type="ECO:0000313" key="2">
    <source>
        <dbReference type="Proteomes" id="UP000254437"/>
    </source>
</evidence>
<proteinExistence type="predicted"/>
<reference evidence="1 2" key="1">
    <citation type="submission" date="2018-06" db="EMBL/GenBank/DDBJ databases">
        <authorList>
            <consortium name="Pathogen Informatics"/>
            <person name="Doyle S."/>
        </authorList>
    </citation>
    <scope>NUCLEOTIDE SEQUENCE [LARGE SCALE GENOMIC DNA]</scope>
    <source>
        <strain evidence="1 2">NCTC10359</strain>
    </source>
</reference>
<sequence length="297" mass="33316">MNQVATQNDIHAFFNSPMAQQPLQQLLGEQTANFTASLVQIVNNSNMLKNVNPHTILGCALTSASLDLPISDKLGYAYIVPYKGQAQFQIGYKGFIQLAQRTGQFKRIEACAIYQGDSEQDVYQRLTSLLPVPPKDNMPIIGYIAYFQLHNGYEARLVKTVQELQAHAQKYSQSYQKGGGVWKTNFQEMALKTVIKLLLSKQAPLSIANQMSQAIEADQAVIVNGQYRYIDNEQDSQTNHPSLPKMLDDTAFGRMITAIHTGFDNRGQPFDKARARMFLQEKGFVLNQAQEQQFLSA</sequence>
<dbReference type="RefSeq" id="WP_181814337.1">
    <property type="nucleotide sequence ID" value="NZ_UGQU01000001.1"/>
</dbReference>
<organism evidence="1 2">
    <name type="scientific">Moraxella lacunata</name>
    <dbReference type="NCBI Taxonomy" id="477"/>
    <lineage>
        <taxon>Bacteria</taxon>
        <taxon>Pseudomonadati</taxon>
        <taxon>Pseudomonadota</taxon>
        <taxon>Gammaproteobacteria</taxon>
        <taxon>Moraxellales</taxon>
        <taxon>Moraxellaceae</taxon>
        <taxon>Moraxella</taxon>
    </lineage>
</organism>
<gene>
    <name evidence="1" type="primary">recT</name>
    <name evidence="1" type="ORF">NCTC10359_00135</name>
</gene>
<dbReference type="InterPro" id="IPR004590">
    <property type="entry name" value="ssDNA_annealing_RecT"/>
</dbReference>
<dbReference type="EMBL" id="UGQU01000001">
    <property type="protein sequence ID" value="STZ55543.1"/>
    <property type="molecule type" value="Genomic_DNA"/>
</dbReference>
<accession>A0A378T6L4</accession>
<dbReference type="InterPro" id="IPR018330">
    <property type="entry name" value="RecT_fam"/>
</dbReference>
<dbReference type="GO" id="GO:0003677">
    <property type="term" value="F:DNA binding"/>
    <property type="evidence" value="ECO:0007669"/>
    <property type="project" value="InterPro"/>
</dbReference>
<dbReference type="Pfam" id="PF03837">
    <property type="entry name" value="RecT"/>
    <property type="match status" value="1"/>
</dbReference>
<name>A0A378T6L4_MORLA</name>